<dbReference type="Gene3D" id="4.10.1000.10">
    <property type="entry name" value="Zinc finger, CCCH-type"/>
    <property type="match status" value="1"/>
</dbReference>
<dbReference type="PANTHER" id="PTHR46527">
    <property type="entry name" value="NUCLEOPORIN-LIKE PROTEIN 2"/>
    <property type="match status" value="1"/>
</dbReference>
<dbReference type="OrthoDB" id="20729at2759"/>
<feature type="compositionally biased region" description="Polar residues" evidence="7">
    <location>
        <begin position="481"/>
        <end position="496"/>
    </location>
</feature>
<dbReference type="PROSITE" id="PS50103">
    <property type="entry name" value="ZF_C3H1"/>
    <property type="match status" value="1"/>
</dbReference>
<evidence type="ECO:0000259" key="8">
    <source>
        <dbReference type="PROSITE" id="PS50103"/>
    </source>
</evidence>
<dbReference type="InterPro" id="IPR000571">
    <property type="entry name" value="Znf_CCCH"/>
</dbReference>
<gene>
    <name evidence="9" type="ORF">BTJ68_03067</name>
</gene>
<dbReference type="Pfam" id="PF18044">
    <property type="entry name" value="zf-CCCH_4"/>
    <property type="match status" value="1"/>
</dbReference>
<feature type="compositionally biased region" description="Polar residues" evidence="7">
    <location>
        <begin position="436"/>
        <end position="448"/>
    </location>
</feature>
<evidence type="ECO:0000256" key="1">
    <source>
        <dbReference type="ARBA" id="ARBA00004123"/>
    </source>
</evidence>
<dbReference type="SMART" id="SM00356">
    <property type="entry name" value="ZnF_C3H1"/>
    <property type="match status" value="1"/>
</dbReference>
<keyword evidence="5" id="KW-0539">Nucleus</keyword>
<comment type="subcellular location">
    <subcellularLocation>
        <location evidence="1">Nucleus</location>
    </subcellularLocation>
</comment>
<dbReference type="EMBL" id="MUNK01000021">
    <property type="protein sequence ID" value="OTA37373.1"/>
    <property type="molecule type" value="Genomic_DNA"/>
</dbReference>
<dbReference type="STRING" id="1157616.A0A1Z5TMW7"/>
<feature type="compositionally biased region" description="Low complexity" evidence="7">
    <location>
        <begin position="449"/>
        <end position="467"/>
    </location>
</feature>
<dbReference type="InParanoid" id="A0A1Z5TMW7"/>
<dbReference type="InterPro" id="IPR051767">
    <property type="entry name" value="Nucleoporin_NUP42"/>
</dbReference>
<comment type="caution">
    <text evidence="9">The sequence shown here is derived from an EMBL/GenBank/DDBJ whole genome shotgun (WGS) entry which is preliminary data.</text>
</comment>
<feature type="compositionally biased region" description="Gly residues" evidence="7">
    <location>
        <begin position="39"/>
        <end position="53"/>
    </location>
</feature>
<keyword evidence="4 6" id="KW-0862">Zinc</keyword>
<feature type="region of interest" description="Disordered" evidence="7">
    <location>
        <begin position="22"/>
        <end position="69"/>
    </location>
</feature>
<dbReference type="Proteomes" id="UP000194280">
    <property type="component" value="Unassembled WGS sequence"/>
</dbReference>
<feature type="compositionally biased region" description="Low complexity" evidence="7">
    <location>
        <begin position="219"/>
        <end position="241"/>
    </location>
</feature>
<evidence type="ECO:0000256" key="5">
    <source>
        <dbReference type="ARBA" id="ARBA00023242"/>
    </source>
</evidence>
<evidence type="ECO:0000256" key="6">
    <source>
        <dbReference type="PROSITE-ProRule" id="PRU00723"/>
    </source>
</evidence>
<evidence type="ECO:0000256" key="3">
    <source>
        <dbReference type="ARBA" id="ARBA00022771"/>
    </source>
</evidence>
<feature type="region of interest" description="Disordered" evidence="7">
    <location>
        <begin position="183"/>
        <end position="539"/>
    </location>
</feature>
<reference evidence="9 10" key="1">
    <citation type="submission" date="2017-01" db="EMBL/GenBank/DDBJ databases">
        <title>The recent genome duplication of the halophilic yeast Hortaea werneckii: insights from long-read sequencing.</title>
        <authorList>
            <person name="Sinha S."/>
            <person name="Flibotte S."/>
            <person name="Neira M."/>
            <person name="Lenassi M."/>
            <person name="Gostincar C."/>
            <person name="Stajich J.E."/>
            <person name="Nislow C.E."/>
        </authorList>
    </citation>
    <scope>NUCLEOTIDE SEQUENCE [LARGE SCALE GENOMIC DNA]</scope>
    <source>
        <strain evidence="9 10">EXF-2000</strain>
    </source>
</reference>
<feature type="compositionally biased region" description="Low complexity" evidence="7">
    <location>
        <begin position="331"/>
        <end position="377"/>
    </location>
</feature>
<dbReference type="GO" id="GO:0005634">
    <property type="term" value="C:nucleus"/>
    <property type="evidence" value="ECO:0007669"/>
    <property type="project" value="UniProtKB-SubCell"/>
</dbReference>
<feature type="compositionally biased region" description="Low complexity" evidence="7">
    <location>
        <begin position="387"/>
        <end position="406"/>
    </location>
</feature>
<protein>
    <recommendedName>
        <fullName evidence="8">C3H1-type domain-containing protein</fullName>
    </recommendedName>
</protein>
<feature type="domain" description="C3H1-type" evidence="8">
    <location>
        <begin position="1"/>
        <end position="25"/>
    </location>
</feature>
<feature type="compositionally biased region" description="Gly residues" evidence="7">
    <location>
        <begin position="242"/>
        <end position="251"/>
    </location>
</feature>
<keyword evidence="3 6" id="KW-0863">Zinc-finger</keyword>
<feature type="compositionally biased region" description="Low complexity" evidence="7">
    <location>
        <begin position="183"/>
        <end position="210"/>
    </location>
</feature>
<dbReference type="PANTHER" id="PTHR46527:SF1">
    <property type="entry name" value="NUCLEOPORIN NUP42"/>
    <property type="match status" value="1"/>
</dbReference>
<dbReference type="GO" id="GO:0008270">
    <property type="term" value="F:zinc ion binding"/>
    <property type="evidence" value="ECO:0007669"/>
    <property type="project" value="UniProtKB-KW"/>
</dbReference>
<dbReference type="InterPro" id="IPR041367">
    <property type="entry name" value="Znf-CCCH_4"/>
</dbReference>
<dbReference type="CDD" id="cd23954">
    <property type="entry name" value="AMO1_CTD"/>
    <property type="match status" value="1"/>
</dbReference>
<evidence type="ECO:0000313" key="10">
    <source>
        <dbReference type="Proteomes" id="UP000194280"/>
    </source>
</evidence>
<feature type="compositionally biased region" description="Gly residues" evidence="7">
    <location>
        <begin position="258"/>
        <end position="275"/>
    </location>
</feature>
<sequence length="582" mass="59242">MTICHFFLQGRCKFGDNCKNEHPRDNNQGNRFAALSNQGGPGRGRSGGFGGGGDRYRPGQQGGRDQPAPYHLNAEHIRADLTSGGDGERPMWPLSCYGPGRDAPRQLLEGAIEQSPEECRVLYHQAVAAGMVGEYANNETNTVNQANQQIQAILSDLDGAIKYVIEGEPQHPNRLDHVVKSNQSFRSQQSGFGQPTPSTGPSSTFGSRPSGFGGGPGSSFGQPSQPGGASGGSSAFGQPSQLGGGSGGGSAFGQPSQLGGGGGSGGFGQPSGLGGKPSPFGQQAGSGSSFGAPSTLGGGGSAFGQASSLGASKPSPFGGQPNQPAFGSAAFGQPSQPFGGAQQPQQQQQSPFANAAGQQSGFAAAASQSSGFGNAAQPSAQQPSNPFAQAAGQQSSSFASGGAQAGNNPQLSPAAGLDNPRNLGGGGSAFRSGFGQTSQPDVPPSQASGPFGAAPQPTAAAPAAGLPQTNGAFATGPAATSHYTTRTGTGSLQTWKGQPVLYDEQNQPTIQNPQTGKAERIWHPNGPPQNPNPYAEAPPEKYMGELGAVLKEVYDYVNETGTFKDGLMPEIPPKREWMRWDL</sequence>
<name>A0A1Z5TMW7_HORWE</name>
<evidence type="ECO:0000256" key="2">
    <source>
        <dbReference type="ARBA" id="ARBA00022723"/>
    </source>
</evidence>
<feature type="zinc finger region" description="C3H1-type" evidence="6">
    <location>
        <begin position="1"/>
        <end position="25"/>
    </location>
</feature>
<feature type="compositionally biased region" description="Polar residues" evidence="7">
    <location>
        <begin position="504"/>
        <end position="515"/>
    </location>
</feature>
<dbReference type="VEuPathDB" id="FungiDB:BTJ68_03067"/>
<evidence type="ECO:0000256" key="4">
    <source>
        <dbReference type="ARBA" id="ARBA00022833"/>
    </source>
</evidence>
<evidence type="ECO:0000256" key="7">
    <source>
        <dbReference type="SAM" id="MobiDB-lite"/>
    </source>
</evidence>
<proteinExistence type="predicted"/>
<dbReference type="AlphaFoldDB" id="A0A1Z5TMW7"/>
<evidence type="ECO:0000313" key="9">
    <source>
        <dbReference type="EMBL" id="OTA37373.1"/>
    </source>
</evidence>
<feature type="compositionally biased region" description="Low complexity" evidence="7">
    <location>
        <begin position="278"/>
        <end position="294"/>
    </location>
</feature>
<organism evidence="9 10">
    <name type="scientific">Hortaea werneckii EXF-2000</name>
    <dbReference type="NCBI Taxonomy" id="1157616"/>
    <lineage>
        <taxon>Eukaryota</taxon>
        <taxon>Fungi</taxon>
        <taxon>Dikarya</taxon>
        <taxon>Ascomycota</taxon>
        <taxon>Pezizomycotina</taxon>
        <taxon>Dothideomycetes</taxon>
        <taxon>Dothideomycetidae</taxon>
        <taxon>Mycosphaerellales</taxon>
        <taxon>Teratosphaeriaceae</taxon>
        <taxon>Hortaea</taxon>
    </lineage>
</organism>
<accession>A0A1Z5TMW7</accession>
<keyword evidence="10" id="KW-1185">Reference proteome</keyword>
<feature type="compositionally biased region" description="Low complexity" evidence="7">
    <location>
        <begin position="303"/>
        <end position="312"/>
    </location>
</feature>
<keyword evidence="2 6" id="KW-0479">Metal-binding</keyword>